<comment type="caution">
    <text evidence="1">The sequence shown here is derived from an EMBL/GenBank/DDBJ whole genome shotgun (WGS) entry which is preliminary data.</text>
</comment>
<dbReference type="Pfam" id="PF18939">
    <property type="entry name" value="DUF5686"/>
    <property type="match status" value="1"/>
</dbReference>
<dbReference type="Pfam" id="PF13715">
    <property type="entry name" value="CarbopepD_reg_2"/>
    <property type="match status" value="1"/>
</dbReference>
<dbReference type="Gene3D" id="2.60.40.1120">
    <property type="entry name" value="Carboxypeptidase-like, regulatory domain"/>
    <property type="match status" value="1"/>
</dbReference>
<accession>A0A7X0J8I3</accession>
<evidence type="ECO:0008006" key="3">
    <source>
        <dbReference type="Google" id="ProtNLM"/>
    </source>
</evidence>
<reference evidence="1 2" key="1">
    <citation type="submission" date="2020-08" db="EMBL/GenBank/DDBJ databases">
        <title>Genomic Encyclopedia of Type Strains, Phase IV (KMG-V): Genome sequencing to study the core and pangenomes of soil and plant-associated prokaryotes.</title>
        <authorList>
            <person name="Whitman W."/>
        </authorList>
    </citation>
    <scope>NUCLEOTIDE SEQUENCE [LARGE SCALE GENOMIC DNA]</scope>
    <source>
        <strain evidence="1 2">M2T3</strain>
    </source>
</reference>
<sequence>MIVIQKKSFYVLTVLFFVFIFKTAAQSTEVSGTITNIKDRTPIPYATVFFKDSRVETKTDADGHFEISSVTPYSQLQIEYVGFKTKILPIIAGKTQLVNVKLQEDSQSLTEVNISSNKKAPYHNKGNPAVELIRKVIEHKPMNRLESAENVEFQQYDWMQFSLSNLSEKFKNKKLFRKYQFLFDTQDSSEIGGKNILPVYLRERLSDNYYRKNPEKMKVIMLADKHVNFDKNLVDNNAIGNYFERMYADVDIYANNIIFTNSQFLSPIADGAPTFYKFFITDTIKTNKPNLIELSFVPRNKNALLFEGKIYITMDGRYAVQNALLKTGKGVNINFVRAMEVKLNFEKDSIGKYHLAKSHLLVDFGVGNDGGRGFKGERTVIIKNYKTNIKRPDTLYKGENVVLVPGAESRSDQFWANNRLDTMAKEKIKIYHNIDSLGKMKSFKRMMDVASFLFIGYKSFGPVEIGPFYTFYTFNSLEGFKPRLGGRTTTDFSTRFYFDTYVAYGIKDEKWKGYLSGAYAFNNKSIYTFPQSFVRVGFQRDVEVPGDGAKNIIPEDNFVSSFKHGVTNTFLYSDYYRAEYMQEYSNHFSFNIGFKKWTQTPAGSLIFATYQDNQTQITDKITTSELSLDLRYAPHERFYQGKTFRERLIEKYPVFNINYAAGVKGLFGGEYNYHSVIASIDKRFYLSQFGRSDVRLEGGYINGKVPFPLLDIHRANQSYAYQTYAYNMMNFMEFVSDHYVSLNIDHNFNGLFVNRIPLLKKLKLREYITFKGLYGGLRKENNPDQNPALPQFPRNSDGIATTYSLGKVPYMEGSVGIGNIFRVVRLDLVRRFSYLENPGVSKYGLRARVQFEF</sequence>
<dbReference type="EMBL" id="JACHCC010000010">
    <property type="protein sequence ID" value="MBB6501641.1"/>
    <property type="molecule type" value="Genomic_DNA"/>
</dbReference>
<protein>
    <recommendedName>
        <fullName evidence="3">Carboxypeptidase-like protein</fullName>
    </recommendedName>
</protein>
<gene>
    <name evidence="1" type="ORF">HDF25_003816</name>
</gene>
<dbReference type="AlphaFoldDB" id="A0A7X0J8I3"/>
<dbReference type="RefSeq" id="WP_184627581.1">
    <property type="nucleotide sequence ID" value="NZ_JACHCC010000010.1"/>
</dbReference>
<dbReference type="SUPFAM" id="SSF49464">
    <property type="entry name" value="Carboxypeptidase regulatory domain-like"/>
    <property type="match status" value="1"/>
</dbReference>
<dbReference type="Proteomes" id="UP000521017">
    <property type="component" value="Unassembled WGS sequence"/>
</dbReference>
<name>A0A7X0J8I3_9SPHI</name>
<dbReference type="InterPro" id="IPR008969">
    <property type="entry name" value="CarboxyPept-like_regulatory"/>
</dbReference>
<evidence type="ECO:0000313" key="1">
    <source>
        <dbReference type="EMBL" id="MBB6501641.1"/>
    </source>
</evidence>
<evidence type="ECO:0000313" key="2">
    <source>
        <dbReference type="Proteomes" id="UP000521017"/>
    </source>
</evidence>
<dbReference type="InterPro" id="IPR043741">
    <property type="entry name" value="DUF5686"/>
</dbReference>
<organism evidence="1 2">
    <name type="scientific">Pedobacter cryoconitis</name>
    <dbReference type="NCBI Taxonomy" id="188932"/>
    <lineage>
        <taxon>Bacteria</taxon>
        <taxon>Pseudomonadati</taxon>
        <taxon>Bacteroidota</taxon>
        <taxon>Sphingobacteriia</taxon>
        <taxon>Sphingobacteriales</taxon>
        <taxon>Sphingobacteriaceae</taxon>
        <taxon>Pedobacter</taxon>
    </lineage>
</organism>
<proteinExistence type="predicted"/>